<keyword evidence="14" id="KW-1185">Reference proteome</keyword>
<dbReference type="InterPro" id="IPR023011">
    <property type="entry name" value="ATP_synth_F0_asu_AS"/>
</dbReference>
<keyword evidence="11" id="KW-1003">Cell membrane</keyword>
<dbReference type="InterPro" id="IPR045083">
    <property type="entry name" value="ATP_synth_F0_asu_bact/mt"/>
</dbReference>
<evidence type="ECO:0000256" key="2">
    <source>
        <dbReference type="ARBA" id="ARBA00006810"/>
    </source>
</evidence>
<keyword evidence="5 11" id="KW-0812">Transmembrane</keyword>
<feature type="transmembrane region" description="Helical" evidence="11">
    <location>
        <begin position="205"/>
        <end position="226"/>
    </location>
</feature>
<dbReference type="CDD" id="cd00310">
    <property type="entry name" value="ATP-synt_Fo_a_6"/>
    <property type="match status" value="1"/>
</dbReference>
<feature type="transmembrane region" description="Helical" evidence="11">
    <location>
        <begin position="104"/>
        <end position="124"/>
    </location>
</feature>
<dbReference type="EMBL" id="LN829119">
    <property type="protein sequence ID" value="CPR22432.1"/>
    <property type="molecule type" value="Genomic_DNA"/>
</dbReference>
<dbReference type="PANTHER" id="PTHR11410:SF0">
    <property type="entry name" value="ATP SYNTHASE SUBUNIT A"/>
    <property type="match status" value="1"/>
</dbReference>
<gene>
    <name evidence="11 13" type="primary">atpB</name>
    <name evidence="13" type="ORF">YBN1229_v1_3865</name>
</gene>
<keyword evidence="6 11" id="KW-0375">Hydrogen ion transport</keyword>
<dbReference type="GO" id="GO:0045259">
    <property type="term" value="C:proton-transporting ATP synthase complex"/>
    <property type="evidence" value="ECO:0007669"/>
    <property type="project" value="UniProtKB-KW"/>
</dbReference>
<dbReference type="KEGG" id="fiy:BN1229_v1_3865"/>
<dbReference type="Pfam" id="PF00119">
    <property type="entry name" value="ATP-synt_A"/>
    <property type="match status" value="1"/>
</dbReference>
<keyword evidence="3 11" id="KW-0813">Transport</keyword>
<keyword evidence="10 11" id="KW-0066">ATP synthesis</keyword>
<dbReference type="GO" id="GO:0046933">
    <property type="term" value="F:proton-transporting ATP synthase activity, rotational mechanism"/>
    <property type="evidence" value="ECO:0007669"/>
    <property type="project" value="UniProtKB-UniRule"/>
</dbReference>
<evidence type="ECO:0000256" key="3">
    <source>
        <dbReference type="ARBA" id="ARBA00022448"/>
    </source>
</evidence>
<dbReference type="InterPro" id="IPR035908">
    <property type="entry name" value="F0_ATP_A_sf"/>
</dbReference>
<dbReference type="SUPFAM" id="SSF81336">
    <property type="entry name" value="F1F0 ATP synthase subunit A"/>
    <property type="match status" value="1"/>
</dbReference>
<dbReference type="InterPro" id="IPR000568">
    <property type="entry name" value="ATP_synth_F0_asu"/>
</dbReference>
<evidence type="ECO:0000256" key="5">
    <source>
        <dbReference type="ARBA" id="ARBA00022692"/>
    </source>
</evidence>
<dbReference type="HAMAP" id="MF_01393">
    <property type="entry name" value="ATP_synth_a_bact"/>
    <property type="match status" value="1"/>
</dbReference>
<accession>A0A0D6JL82</accession>
<sequence length="268" mass="29164">MTTTIDRESYVASTHNGAEGGMPDPIHQFEIKRLLPLELFGLDASFTNSALYMIITVAVTFGFLMYATRGRSLVPSRIQSLAEIAYEFIAKMVRDSAGKAGMQFFPLVFTLFMFILIANMISMVPGSFTVMSHIGVTAALALLVFATVIISGLIKHGFGFLKLFVPSGVPIYVLPLVSLIEIVSFLSRPVSHSVRLFANMLAGHITLKVFGGFAVMLIGSGTYAALTPLPVFMAIAITALEFLVSFLQAYVFAMLTCMYLNDALHPSH</sequence>
<evidence type="ECO:0000313" key="14">
    <source>
        <dbReference type="Proteomes" id="UP000033187"/>
    </source>
</evidence>
<comment type="function">
    <text evidence="11 12">Key component of the proton channel; it plays a direct role in the translocation of protons across the membrane.</text>
</comment>
<dbReference type="NCBIfam" id="NF004482">
    <property type="entry name" value="PRK05815.2-4"/>
    <property type="match status" value="1"/>
</dbReference>
<comment type="similarity">
    <text evidence="2 11 12">Belongs to the ATPase A chain family.</text>
</comment>
<evidence type="ECO:0000256" key="9">
    <source>
        <dbReference type="ARBA" id="ARBA00023136"/>
    </source>
</evidence>
<dbReference type="NCBIfam" id="TIGR01131">
    <property type="entry name" value="ATP_synt_6_or_A"/>
    <property type="match status" value="1"/>
</dbReference>
<evidence type="ECO:0000256" key="4">
    <source>
        <dbReference type="ARBA" id="ARBA00022547"/>
    </source>
</evidence>
<dbReference type="PROSITE" id="PS00449">
    <property type="entry name" value="ATPASE_A"/>
    <property type="match status" value="1"/>
</dbReference>
<comment type="subcellular location">
    <subcellularLocation>
        <location evidence="11 12">Cell membrane</location>
        <topology evidence="11 12">Multi-pass membrane protein</topology>
    </subcellularLocation>
    <subcellularLocation>
        <location evidence="1">Membrane</location>
        <topology evidence="1">Multi-pass membrane protein</topology>
    </subcellularLocation>
</comment>
<evidence type="ECO:0000313" key="13">
    <source>
        <dbReference type="EMBL" id="CPR22432.1"/>
    </source>
</evidence>
<dbReference type="PRINTS" id="PR00123">
    <property type="entry name" value="ATPASEA"/>
</dbReference>
<reference evidence="14" key="1">
    <citation type="submission" date="2015-02" db="EMBL/GenBank/DDBJ databases">
        <authorList>
            <person name="Chooi Y.-H."/>
        </authorList>
    </citation>
    <scope>NUCLEOTIDE SEQUENCE [LARGE SCALE GENOMIC DNA]</scope>
    <source>
        <strain evidence="14">strain Y</strain>
    </source>
</reference>
<name>A0A0D6JL82_9HYPH</name>
<proteinExistence type="inferred from homology"/>
<evidence type="ECO:0000256" key="10">
    <source>
        <dbReference type="ARBA" id="ARBA00023310"/>
    </source>
</evidence>
<evidence type="ECO:0000256" key="1">
    <source>
        <dbReference type="ARBA" id="ARBA00004141"/>
    </source>
</evidence>
<evidence type="ECO:0000256" key="8">
    <source>
        <dbReference type="ARBA" id="ARBA00023065"/>
    </source>
</evidence>
<dbReference type="Gene3D" id="1.20.120.220">
    <property type="entry name" value="ATP synthase, F0 complex, subunit A"/>
    <property type="match status" value="1"/>
</dbReference>
<keyword evidence="7 11" id="KW-1133">Transmembrane helix</keyword>
<evidence type="ECO:0000256" key="7">
    <source>
        <dbReference type="ARBA" id="ARBA00022989"/>
    </source>
</evidence>
<feature type="transmembrane region" description="Helical" evidence="11">
    <location>
        <begin position="233"/>
        <end position="261"/>
    </location>
</feature>
<organism evidence="13 14">
    <name type="scientific">Candidatus Filomicrobium marinum</name>
    <dbReference type="NCBI Taxonomy" id="1608628"/>
    <lineage>
        <taxon>Bacteria</taxon>
        <taxon>Pseudomonadati</taxon>
        <taxon>Pseudomonadota</taxon>
        <taxon>Alphaproteobacteria</taxon>
        <taxon>Hyphomicrobiales</taxon>
        <taxon>Hyphomicrobiaceae</taxon>
        <taxon>Filomicrobium</taxon>
    </lineage>
</organism>
<feature type="transmembrane region" description="Helical" evidence="11">
    <location>
        <begin position="49"/>
        <end position="67"/>
    </location>
</feature>
<feature type="transmembrane region" description="Helical" evidence="11">
    <location>
        <begin position="163"/>
        <end position="185"/>
    </location>
</feature>
<protein>
    <recommendedName>
        <fullName evidence="11 12">ATP synthase subunit a</fullName>
    </recommendedName>
    <alternativeName>
        <fullName evidence="11">ATP synthase F0 sector subunit a</fullName>
    </alternativeName>
    <alternativeName>
        <fullName evidence="11">F-ATPase subunit 6</fullName>
    </alternativeName>
</protein>
<feature type="transmembrane region" description="Helical" evidence="11">
    <location>
        <begin position="130"/>
        <end position="151"/>
    </location>
</feature>
<dbReference type="PANTHER" id="PTHR11410">
    <property type="entry name" value="ATP SYNTHASE SUBUNIT A"/>
    <property type="match status" value="1"/>
</dbReference>
<keyword evidence="8 11" id="KW-0406">Ion transport</keyword>
<dbReference type="Proteomes" id="UP000033187">
    <property type="component" value="Chromosome 1"/>
</dbReference>
<keyword evidence="9 11" id="KW-0472">Membrane</keyword>
<keyword evidence="4 11" id="KW-0138">CF(0)</keyword>
<evidence type="ECO:0000256" key="11">
    <source>
        <dbReference type="HAMAP-Rule" id="MF_01393"/>
    </source>
</evidence>
<dbReference type="KEGG" id="fil:BN1229_v1_3875"/>
<dbReference type="AlphaFoldDB" id="A0A0D6JL82"/>
<dbReference type="GO" id="GO:0005886">
    <property type="term" value="C:plasma membrane"/>
    <property type="evidence" value="ECO:0007669"/>
    <property type="project" value="UniProtKB-SubCell"/>
</dbReference>
<evidence type="ECO:0000256" key="6">
    <source>
        <dbReference type="ARBA" id="ARBA00022781"/>
    </source>
</evidence>
<evidence type="ECO:0000256" key="12">
    <source>
        <dbReference type="RuleBase" id="RU000483"/>
    </source>
</evidence>